<evidence type="ECO:0000256" key="5">
    <source>
        <dbReference type="ARBA" id="ARBA00023136"/>
    </source>
</evidence>
<proteinExistence type="predicted"/>
<evidence type="ECO:0000256" key="6">
    <source>
        <dbReference type="SAM" id="Phobius"/>
    </source>
</evidence>
<dbReference type="EMBL" id="BAAAFA010000008">
    <property type="protein sequence ID" value="GAA0820008.1"/>
    <property type="molecule type" value="Genomic_DNA"/>
</dbReference>
<keyword evidence="9" id="KW-1185">Reference proteome</keyword>
<accession>A0ABP3WLA3</accession>
<dbReference type="Gene3D" id="1.20.950.20">
    <property type="entry name" value="Transmembrane di-heme cytochromes, Chain C"/>
    <property type="match status" value="1"/>
</dbReference>
<keyword evidence="4 6" id="KW-1133">Transmembrane helix</keyword>
<feature type="transmembrane region" description="Helical" evidence="6">
    <location>
        <begin position="12"/>
        <end position="30"/>
    </location>
</feature>
<dbReference type="InterPro" id="IPR051542">
    <property type="entry name" value="Hydrogenase_cytochrome"/>
</dbReference>
<keyword evidence="3 6" id="KW-0812">Transmembrane</keyword>
<gene>
    <name evidence="8" type="ORF">GCM10009111_24810</name>
</gene>
<keyword evidence="5 6" id="KW-0472">Membrane</keyword>
<evidence type="ECO:0000256" key="2">
    <source>
        <dbReference type="ARBA" id="ARBA00022475"/>
    </source>
</evidence>
<reference evidence="9" key="1">
    <citation type="journal article" date="2019" name="Int. J. Syst. Evol. Microbiol.">
        <title>The Global Catalogue of Microorganisms (GCM) 10K type strain sequencing project: providing services to taxonomists for standard genome sequencing and annotation.</title>
        <authorList>
            <consortium name="The Broad Institute Genomics Platform"/>
            <consortium name="The Broad Institute Genome Sequencing Center for Infectious Disease"/>
            <person name="Wu L."/>
            <person name="Ma J."/>
        </authorList>
    </citation>
    <scope>NUCLEOTIDE SEQUENCE [LARGE SCALE GENOMIC DNA]</scope>
    <source>
        <strain evidence="9">JCM 15608</strain>
    </source>
</reference>
<comment type="caution">
    <text evidence="8">The sequence shown here is derived from an EMBL/GenBank/DDBJ whole genome shotgun (WGS) entry which is preliminary data.</text>
</comment>
<feature type="domain" description="Cytochrome b561 bacterial/Ni-hydrogenase" evidence="7">
    <location>
        <begin position="8"/>
        <end position="183"/>
    </location>
</feature>
<evidence type="ECO:0000256" key="3">
    <source>
        <dbReference type="ARBA" id="ARBA00022692"/>
    </source>
</evidence>
<feature type="transmembrane region" description="Helical" evidence="6">
    <location>
        <begin position="42"/>
        <end position="60"/>
    </location>
</feature>
<organism evidence="8 9">
    <name type="scientific">Colwellia asteriadis</name>
    <dbReference type="NCBI Taxonomy" id="517723"/>
    <lineage>
        <taxon>Bacteria</taxon>
        <taxon>Pseudomonadati</taxon>
        <taxon>Pseudomonadota</taxon>
        <taxon>Gammaproteobacteria</taxon>
        <taxon>Alteromonadales</taxon>
        <taxon>Colwelliaceae</taxon>
        <taxon>Colwellia</taxon>
    </lineage>
</organism>
<dbReference type="RefSeq" id="WP_343817830.1">
    <property type="nucleotide sequence ID" value="NZ_BAAAFA010000008.1"/>
</dbReference>
<dbReference type="InterPro" id="IPR016174">
    <property type="entry name" value="Di-haem_cyt_TM"/>
</dbReference>
<dbReference type="SUPFAM" id="SSF81342">
    <property type="entry name" value="Transmembrane di-heme cytochromes"/>
    <property type="match status" value="1"/>
</dbReference>
<dbReference type="PANTHER" id="PTHR30485:SF2">
    <property type="entry name" value="BLL0597 PROTEIN"/>
    <property type="match status" value="1"/>
</dbReference>
<name>A0ABP3WLA3_9GAMM</name>
<evidence type="ECO:0000313" key="9">
    <source>
        <dbReference type="Proteomes" id="UP001500021"/>
    </source>
</evidence>
<evidence type="ECO:0000256" key="4">
    <source>
        <dbReference type="ARBA" id="ARBA00022989"/>
    </source>
</evidence>
<comment type="subcellular location">
    <subcellularLocation>
        <location evidence="1">Cell membrane</location>
        <topology evidence="1">Multi-pass membrane protein</topology>
    </subcellularLocation>
</comment>
<feature type="transmembrane region" description="Helical" evidence="6">
    <location>
        <begin position="153"/>
        <end position="171"/>
    </location>
</feature>
<protein>
    <submittedName>
        <fullName evidence="8">Cytochrome b/b6 domain-containing protein</fullName>
    </submittedName>
</protein>
<dbReference type="PANTHER" id="PTHR30485">
    <property type="entry name" value="NI/FE-HYDROGENASE 1 B-TYPE CYTOCHROME SUBUNIT"/>
    <property type="match status" value="1"/>
</dbReference>
<keyword evidence="2" id="KW-1003">Cell membrane</keyword>
<sequence>MTKKYLIWDLPLRIFHWSFALTILALWYTAEQGSELVEIHMQLGYVALGLLTFRILWGIVGPTHARFSQFIPSPKKLINYLFKRDSKQDNTPSAGHNPLGALMVILMIVLVSVQAISGLFIDNDVFSTGPYNSVVSSNTEKLMSFLHHNTFDLVLIAIALHIGAIAYYALVKKLNLVTPMLTGKKDAKDVDSSAAIPHSKIILAIILALVCAAFIYWLVVINAPVIEDFYY</sequence>
<dbReference type="InterPro" id="IPR011577">
    <property type="entry name" value="Cyt_b561_bac/Ni-Hgenase"/>
</dbReference>
<evidence type="ECO:0000313" key="8">
    <source>
        <dbReference type="EMBL" id="GAA0820008.1"/>
    </source>
</evidence>
<feature type="transmembrane region" description="Helical" evidence="6">
    <location>
        <begin position="201"/>
        <end position="226"/>
    </location>
</feature>
<evidence type="ECO:0000259" key="7">
    <source>
        <dbReference type="Pfam" id="PF01292"/>
    </source>
</evidence>
<dbReference type="Pfam" id="PF01292">
    <property type="entry name" value="Ni_hydr_CYTB"/>
    <property type="match status" value="1"/>
</dbReference>
<dbReference type="Proteomes" id="UP001500021">
    <property type="component" value="Unassembled WGS sequence"/>
</dbReference>
<feature type="transmembrane region" description="Helical" evidence="6">
    <location>
        <begin position="99"/>
        <end position="121"/>
    </location>
</feature>
<evidence type="ECO:0000256" key="1">
    <source>
        <dbReference type="ARBA" id="ARBA00004651"/>
    </source>
</evidence>